<name>A0A653CUK7_CALMS</name>
<sequence>MHPLKPLRDIHKSKKGSWIRIMIKKKKKLSKTESIMKMIKRKQRNQKPITKNTRRAEGEGNLTKINQMTKMRKILISIKLMKQLKMTMKKIMYSNQK</sequence>
<evidence type="ECO:0000313" key="3">
    <source>
        <dbReference type="Proteomes" id="UP000410492"/>
    </source>
</evidence>
<dbReference type="AlphaFoldDB" id="A0A653CUK7"/>
<evidence type="ECO:0000256" key="1">
    <source>
        <dbReference type="SAM" id="MobiDB-lite"/>
    </source>
</evidence>
<evidence type="ECO:0000313" key="2">
    <source>
        <dbReference type="EMBL" id="VEN51558.1"/>
    </source>
</evidence>
<accession>A0A653CUK7</accession>
<dbReference type="EMBL" id="CAACVG010008938">
    <property type="protein sequence ID" value="VEN51558.1"/>
    <property type="molecule type" value="Genomic_DNA"/>
</dbReference>
<reference evidence="2 3" key="1">
    <citation type="submission" date="2019-01" db="EMBL/GenBank/DDBJ databases">
        <authorList>
            <person name="Sayadi A."/>
        </authorList>
    </citation>
    <scope>NUCLEOTIDE SEQUENCE [LARGE SCALE GENOMIC DNA]</scope>
</reference>
<keyword evidence="3" id="KW-1185">Reference proteome</keyword>
<gene>
    <name evidence="2" type="ORF">CALMAC_LOCUS11973</name>
</gene>
<dbReference type="Proteomes" id="UP000410492">
    <property type="component" value="Unassembled WGS sequence"/>
</dbReference>
<organism evidence="2 3">
    <name type="scientific">Callosobruchus maculatus</name>
    <name type="common">Southern cowpea weevil</name>
    <name type="synonym">Pulse bruchid</name>
    <dbReference type="NCBI Taxonomy" id="64391"/>
    <lineage>
        <taxon>Eukaryota</taxon>
        <taxon>Metazoa</taxon>
        <taxon>Ecdysozoa</taxon>
        <taxon>Arthropoda</taxon>
        <taxon>Hexapoda</taxon>
        <taxon>Insecta</taxon>
        <taxon>Pterygota</taxon>
        <taxon>Neoptera</taxon>
        <taxon>Endopterygota</taxon>
        <taxon>Coleoptera</taxon>
        <taxon>Polyphaga</taxon>
        <taxon>Cucujiformia</taxon>
        <taxon>Chrysomeloidea</taxon>
        <taxon>Chrysomelidae</taxon>
        <taxon>Bruchinae</taxon>
        <taxon>Bruchini</taxon>
        <taxon>Callosobruchus</taxon>
    </lineage>
</organism>
<proteinExistence type="predicted"/>
<feature type="region of interest" description="Disordered" evidence="1">
    <location>
        <begin position="40"/>
        <end position="60"/>
    </location>
</feature>
<protein>
    <submittedName>
        <fullName evidence="2">Uncharacterized protein</fullName>
    </submittedName>
</protein>